<evidence type="ECO:0000259" key="3">
    <source>
        <dbReference type="Pfam" id="PF24530"/>
    </source>
</evidence>
<feature type="signal peptide" evidence="2">
    <location>
        <begin position="1"/>
        <end position="23"/>
    </location>
</feature>
<name>K3Y2Z3_SETIT</name>
<feature type="compositionally biased region" description="Polar residues" evidence="1">
    <location>
        <begin position="174"/>
        <end position="193"/>
    </location>
</feature>
<dbReference type="InterPro" id="IPR056018">
    <property type="entry name" value="DUF7597"/>
</dbReference>
<feature type="chain" id="PRO_5010126396" description="DUF7597 domain-containing protein" evidence="2">
    <location>
        <begin position="24"/>
        <end position="693"/>
    </location>
</feature>
<dbReference type="Pfam" id="PF24530">
    <property type="entry name" value="DUF7597"/>
    <property type="match status" value="1"/>
</dbReference>
<evidence type="ECO:0000313" key="5">
    <source>
        <dbReference type="Proteomes" id="UP000004995"/>
    </source>
</evidence>
<dbReference type="AlphaFoldDB" id="K3Y2Z3"/>
<dbReference type="OMA" id="TINCEVW"/>
<feature type="region of interest" description="Disordered" evidence="1">
    <location>
        <begin position="442"/>
        <end position="465"/>
    </location>
</feature>
<dbReference type="PANTHER" id="PTHR33075">
    <property type="entry name" value="OS02G0499800 PROTEIN"/>
    <property type="match status" value="1"/>
</dbReference>
<dbReference type="EnsemblPlants" id="KQL11717">
    <property type="protein sequence ID" value="KQL11717"/>
    <property type="gene ID" value="SETIT_008577mg"/>
</dbReference>
<feature type="domain" description="DUF7597" evidence="3">
    <location>
        <begin position="210"/>
        <end position="317"/>
    </location>
</feature>
<dbReference type="Gramene" id="KQL11717">
    <property type="protein sequence ID" value="KQL11717"/>
    <property type="gene ID" value="SETIT_008577mg"/>
</dbReference>
<dbReference type="InParanoid" id="K3Y2Z3"/>
<evidence type="ECO:0000256" key="1">
    <source>
        <dbReference type="SAM" id="MobiDB-lite"/>
    </source>
</evidence>
<reference evidence="4" key="2">
    <citation type="submission" date="2018-08" db="UniProtKB">
        <authorList>
            <consortium name="EnsemblPlants"/>
        </authorList>
    </citation>
    <scope>IDENTIFICATION</scope>
    <source>
        <strain evidence="4">Yugu1</strain>
    </source>
</reference>
<dbReference type="Proteomes" id="UP000004995">
    <property type="component" value="Unassembled WGS sequence"/>
</dbReference>
<dbReference type="PANTHER" id="PTHR33075:SF10">
    <property type="entry name" value="DUF4283 DOMAIN-CONTAINING PROTEIN"/>
    <property type="match status" value="1"/>
</dbReference>
<feature type="region of interest" description="Disordered" evidence="1">
    <location>
        <begin position="661"/>
        <end position="693"/>
    </location>
</feature>
<dbReference type="EMBL" id="AGNK02002646">
    <property type="status" value="NOT_ANNOTATED_CDS"/>
    <property type="molecule type" value="Genomic_DNA"/>
</dbReference>
<feature type="region of interest" description="Disordered" evidence="1">
    <location>
        <begin position="155"/>
        <end position="215"/>
    </location>
</feature>
<feature type="region of interest" description="Disordered" evidence="1">
    <location>
        <begin position="394"/>
        <end position="423"/>
    </location>
</feature>
<protein>
    <recommendedName>
        <fullName evidence="3">DUF7597 domain-containing protein</fullName>
    </recommendedName>
</protein>
<keyword evidence="2" id="KW-0732">Signal</keyword>
<dbReference type="HOGENOM" id="CLU_397734_0_0_1"/>
<organism evidence="4 5">
    <name type="scientific">Setaria italica</name>
    <name type="common">Foxtail millet</name>
    <name type="synonym">Panicum italicum</name>
    <dbReference type="NCBI Taxonomy" id="4555"/>
    <lineage>
        <taxon>Eukaryota</taxon>
        <taxon>Viridiplantae</taxon>
        <taxon>Streptophyta</taxon>
        <taxon>Embryophyta</taxon>
        <taxon>Tracheophyta</taxon>
        <taxon>Spermatophyta</taxon>
        <taxon>Magnoliopsida</taxon>
        <taxon>Liliopsida</taxon>
        <taxon>Poales</taxon>
        <taxon>Poaceae</taxon>
        <taxon>PACMAD clade</taxon>
        <taxon>Panicoideae</taxon>
        <taxon>Panicodae</taxon>
        <taxon>Paniceae</taxon>
        <taxon>Cenchrinae</taxon>
        <taxon>Setaria</taxon>
    </lineage>
</organism>
<evidence type="ECO:0000313" key="4">
    <source>
        <dbReference type="EnsemblPlants" id="KQL11717"/>
    </source>
</evidence>
<keyword evidence="5" id="KW-1185">Reference proteome</keyword>
<evidence type="ECO:0000256" key="2">
    <source>
        <dbReference type="SAM" id="SignalP"/>
    </source>
</evidence>
<sequence length="693" mass="77534">HHPSSSTCGSFLLLAVFWRYTFRLTEETVSLALHACLGGTPAGFHVSYVQDRHFRFVLSCKQVGFMVCDLKRIITDSFDVYFHLWRDGGDSWVREERRWLREEALSWKEVSYRKKKKAPHGRRGLFGSQEINFSPCHIGCLILIRATPLPSPLFAPNPSSPLPSSQHADPPHHSATTLPTSAADSPELSTFHTSAGADPELSEMANFPADPEHYIPLGMEEEDGGLGRRIRATVSLAGNPVKRHEEFMIATTEEILSPAQKLALMHDIRDYITIEARKQVRLYSHHPHGIGIYQLRDVCQRDILVRSIPHWVGPHLVSHYSSTGWIMLLGYPLAYKESRFINQACSPFGKVIHWHHTDTSLGRVLVKVLIDDPSEVPRSLKLKNGSVYILNTDFANQMPGDEDPLPPDNGNPHPHVGPIFPGEPEQVAQWADNQMQLHQHNEDDAHNEEHDGDSDVSSDHHFVPPAGNIEEIEVPMMQIPNPAMDNNTSVEQDNSNMLIDPEVQLTQKQTLPEKTNKDEMEVQNIITQEGGVQAFSFISPGQMNNSGDNSQKASRFADQMINCFKAFISNLAHQALDPGRSIGDINIPASTFRFTLNDRGLESIQLIPAAIQKANTVTAKTNLIEGSAPIPATENTPLTEHENCPGKYTHARLIKKTYYSRRKKGVSTDHEPVFGSTELEQSTAKKRKEMDSS</sequence>
<dbReference type="eggNOG" id="ENOG502R49N">
    <property type="taxonomic scope" value="Eukaryota"/>
</dbReference>
<reference evidence="5" key="1">
    <citation type="journal article" date="2012" name="Nat. Biotechnol.">
        <title>Reference genome sequence of the model plant Setaria.</title>
        <authorList>
            <person name="Bennetzen J.L."/>
            <person name="Schmutz J."/>
            <person name="Wang H."/>
            <person name="Percifield R."/>
            <person name="Hawkins J."/>
            <person name="Pontaroli A.C."/>
            <person name="Estep M."/>
            <person name="Feng L."/>
            <person name="Vaughn J.N."/>
            <person name="Grimwood J."/>
            <person name="Jenkins J."/>
            <person name="Barry K."/>
            <person name="Lindquist E."/>
            <person name="Hellsten U."/>
            <person name="Deshpande S."/>
            <person name="Wang X."/>
            <person name="Wu X."/>
            <person name="Mitros T."/>
            <person name="Triplett J."/>
            <person name="Yang X."/>
            <person name="Ye C.Y."/>
            <person name="Mauro-Herrera M."/>
            <person name="Wang L."/>
            <person name="Li P."/>
            <person name="Sharma M."/>
            <person name="Sharma R."/>
            <person name="Ronald P.C."/>
            <person name="Panaud O."/>
            <person name="Kellogg E.A."/>
            <person name="Brutnell T.P."/>
            <person name="Doust A.N."/>
            <person name="Tuskan G.A."/>
            <person name="Rokhsar D."/>
            <person name="Devos K.M."/>
        </authorList>
    </citation>
    <scope>NUCLEOTIDE SEQUENCE [LARGE SCALE GENOMIC DNA]</scope>
    <source>
        <strain evidence="5">cv. Yugu1</strain>
    </source>
</reference>
<proteinExistence type="predicted"/>
<accession>K3Y2Z3</accession>